<gene>
    <name evidence="1" type="ORF">ZRA01_04430</name>
</gene>
<dbReference type="Proteomes" id="UP000318422">
    <property type="component" value="Unassembled WGS sequence"/>
</dbReference>
<dbReference type="Gene3D" id="2.40.50.100">
    <property type="match status" value="1"/>
</dbReference>
<comment type="caution">
    <text evidence="1">The sequence shown here is derived from an EMBL/GenBank/DDBJ whole genome shotgun (WGS) entry which is preliminary data.</text>
</comment>
<dbReference type="RefSeq" id="WP_141349129.1">
    <property type="nucleotide sequence ID" value="NZ_BJNV01000006.1"/>
</dbReference>
<dbReference type="Gene3D" id="2.40.30.170">
    <property type="match status" value="1"/>
</dbReference>
<dbReference type="PRINTS" id="PR01490">
    <property type="entry name" value="RTXTOXIND"/>
</dbReference>
<dbReference type="Gene3D" id="1.10.287.470">
    <property type="entry name" value="Helix hairpin bin"/>
    <property type="match status" value="1"/>
</dbReference>
<dbReference type="GO" id="GO:0005886">
    <property type="term" value="C:plasma membrane"/>
    <property type="evidence" value="ECO:0007669"/>
    <property type="project" value="TreeGrafter"/>
</dbReference>
<sequence>MKPDTRTWLVRSALLAAALIAALLAWQKLRPTADDGSFVTGNGRIEAVEVDVAAKLAGRVAEILVNEGDFVKAGQVIARMDTRAIDAQLAQARAQVANAKSAKQTALAMVAQRKADAAMAEALLVQRKSELDVARKTEARSRALLADRATSAQQADEDAARARNAGASVSVAQAQIAAAKAAIGAAEAQVAQAQAGIDAAVAVVERLATELEDGVLRAPRGGRVQYRVVQPGEVVGSGGKVVSLVDISDVYMSFFLPEMAAGRVALGSEVRIVLDAARQFVIPAQVSYVASVAQFTPKTVETRNERQKMVFRVKARIAPELLQKYPEQVKTGLPGMAHLRLDAARPWPDELQVRLP</sequence>
<dbReference type="PANTHER" id="PTHR30438">
    <property type="entry name" value="36 KDA ANTIGEN-RELATED"/>
    <property type="match status" value="1"/>
</dbReference>
<dbReference type="PANTHER" id="PTHR30438:SF2">
    <property type="entry name" value="MEMBRANE PROTEIN"/>
    <property type="match status" value="1"/>
</dbReference>
<dbReference type="EMBL" id="BJNV01000006">
    <property type="protein sequence ID" value="GEC94370.1"/>
    <property type="molecule type" value="Genomic_DNA"/>
</dbReference>
<dbReference type="OrthoDB" id="9778236at2"/>
<dbReference type="AlphaFoldDB" id="A0A4Y4CUU8"/>
<organism evidence="1 2">
    <name type="scientific">Zoogloea ramigera</name>
    <dbReference type="NCBI Taxonomy" id="350"/>
    <lineage>
        <taxon>Bacteria</taxon>
        <taxon>Pseudomonadati</taxon>
        <taxon>Pseudomonadota</taxon>
        <taxon>Betaproteobacteria</taxon>
        <taxon>Rhodocyclales</taxon>
        <taxon>Zoogloeaceae</taxon>
        <taxon>Zoogloea</taxon>
    </lineage>
</organism>
<dbReference type="SUPFAM" id="SSF111369">
    <property type="entry name" value="HlyD-like secretion proteins"/>
    <property type="match status" value="2"/>
</dbReference>
<name>A0A4Y4CUU8_ZOORA</name>
<evidence type="ECO:0000313" key="1">
    <source>
        <dbReference type="EMBL" id="GEC94370.1"/>
    </source>
</evidence>
<accession>A0A4Y4CUU8</accession>
<dbReference type="FunFam" id="2.40.50.100:FF:000077">
    <property type="entry name" value="Glycoside hydrolase family 43"/>
    <property type="match status" value="1"/>
</dbReference>
<protein>
    <submittedName>
        <fullName evidence="1">Uncharacterized protein</fullName>
    </submittedName>
</protein>
<keyword evidence="2" id="KW-1185">Reference proteome</keyword>
<evidence type="ECO:0000313" key="2">
    <source>
        <dbReference type="Proteomes" id="UP000318422"/>
    </source>
</evidence>
<proteinExistence type="predicted"/>
<reference evidence="1 2" key="1">
    <citation type="submission" date="2019-06" db="EMBL/GenBank/DDBJ databases">
        <title>Whole genome shotgun sequence of Zoogloea ramigera NBRC 15342.</title>
        <authorList>
            <person name="Hosoyama A."/>
            <person name="Uohara A."/>
            <person name="Ohji S."/>
            <person name="Ichikawa N."/>
        </authorList>
    </citation>
    <scope>NUCLEOTIDE SEQUENCE [LARGE SCALE GENOMIC DNA]</scope>
    <source>
        <strain evidence="1 2">NBRC 15342</strain>
    </source>
</reference>